<evidence type="ECO:0000256" key="3">
    <source>
        <dbReference type="ARBA" id="ARBA00008557"/>
    </source>
</evidence>
<dbReference type="SMART" id="SM00361">
    <property type="entry name" value="RRM_1"/>
    <property type="match status" value="3"/>
</dbReference>
<accession>A0AAD5BQK1</accession>
<dbReference type="PANTHER" id="PTHR48025:SF1">
    <property type="entry name" value="RRM DOMAIN-CONTAINING PROTEIN"/>
    <property type="match status" value="1"/>
</dbReference>
<keyword evidence="4" id="KW-0963">Cytoplasm</keyword>
<keyword evidence="12" id="KW-1185">Reference proteome</keyword>
<dbReference type="InterPro" id="IPR012677">
    <property type="entry name" value="Nucleotide-bd_a/b_plait_sf"/>
</dbReference>
<dbReference type="PANTHER" id="PTHR48025">
    <property type="entry name" value="OS02G0815200 PROTEIN"/>
    <property type="match status" value="1"/>
</dbReference>
<dbReference type="PROSITE" id="PS50102">
    <property type="entry name" value="RRM"/>
    <property type="match status" value="4"/>
</dbReference>
<dbReference type="EMBL" id="JAMZMK010011338">
    <property type="protein sequence ID" value="KAI7727672.1"/>
    <property type="molecule type" value="Genomic_DNA"/>
</dbReference>
<dbReference type="Proteomes" id="UP001206925">
    <property type="component" value="Unassembled WGS sequence"/>
</dbReference>
<name>A0AAD5BQK1_AMBAR</name>
<feature type="domain" description="RRM" evidence="10">
    <location>
        <begin position="109"/>
        <end position="186"/>
    </location>
</feature>
<dbReference type="FunFam" id="3.30.70.330:FF:000651">
    <property type="entry name" value="Poly(A) binding protein cytoplasmic 1 like"/>
    <property type="match status" value="1"/>
</dbReference>
<gene>
    <name evidence="11" type="ORF">M8C21_001128</name>
</gene>
<evidence type="ECO:0000256" key="9">
    <source>
        <dbReference type="PROSITE-ProRule" id="PRU00176"/>
    </source>
</evidence>
<dbReference type="GO" id="GO:0005634">
    <property type="term" value="C:nucleus"/>
    <property type="evidence" value="ECO:0007669"/>
    <property type="project" value="UniProtKB-SubCell"/>
</dbReference>
<dbReference type="Gene3D" id="3.30.70.330">
    <property type="match status" value="4"/>
</dbReference>
<evidence type="ECO:0000256" key="2">
    <source>
        <dbReference type="ARBA" id="ARBA00004496"/>
    </source>
</evidence>
<keyword evidence="6 9" id="KW-0694">RNA-binding</keyword>
<dbReference type="GO" id="GO:0005737">
    <property type="term" value="C:cytoplasm"/>
    <property type="evidence" value="ECO:0007669"/>
    <property type="project" value="UniProtKB-SubCell"/>
</dbReference>
<evidence type="ECO:0000256" key="4">
    <source>
        <dbReference type="ARBA" id="ARBA00022490"/>
    </source>
</evidence>
<sequence>MKTVTPTTTTPPPAATTNNRSTLYVGDLHPYTTENDLLQLFSLIGPVGSVRVCRDRLSLKSLCYAYVNFYLPSHADAALLRFNHTQLMGKPMRIMWCERDPVSRRTGNANLFVKNLDSFVTDVKLEEVFGKFGSILSCKIAKDDRGKSKGFGFVQFDSEESANKALESLNGTVLDGKIIYVAKFMKKSERKEPEFTNVYVKNLDLDFTENLLKEKFSEYGNVTSAVIMKDSDGGSRGFGFVNFESPDSAKKAIEALNGAVIGSKEWFVGKAMKKAEREGLLKRSHQKEKVNTSNLFVKNLAPSVNEKALEEMFGEFGKVVFTKVIRHETGISKGVGFVCFSNAEEAKKACDSLNGKLYHGKHMNVKVAMSKEECTQRLQARFASEKIIGPNPYFNPYYGMQPYGKTPVYNPYWQPHIYRSMQVFPNFKPVSHQEGVNSSYNKDQKPFKSFKAYFPEGSLAKEALQNLSGMKSSRVSWEMKNPKLQGSRKVFMKVKNEVGANAGVFGLQGNWSY</sequence>
<evidence type="ECO:0000256" key="8">
    <source>
        <dbReference type="ARBA" id="ARBA00054110"/>
    </source>
</evidence>
<reference evidence="11" key="1">
    <citation type="submission" date="2022-06" db="EMBL/GenBank/DDBJ databases">
        <title>Uncovering the hologenomic basis of an extraordinary plant invasion.</title>
        <authorList>
            <person name="Bieker V.C."/>
            <person name="Martin M.D."/>
            <person name="Gilbert T."/>
            <person name="Hodgins K."/>
            <person name="Battlay P."/>
            <person name="Petersen B."/>
            <person name="Wilson J."/>
        </authorList>
    </citation>
    <scope>NUCLEOTIDE SEQUENCE</scope>
    <source>
        <strain evidence="11">AA19_3_7</strain>
        <tissue evidence="11">Leaf</tissue>
    </source>
</reference>
<dbReference type="InterPro" id="IPR050502">
    <property type="entry name" value="Euk_RNA-bind_prot"/>
</dbReference>
<proteinExistence type="inferred from homology"/>
<dbReference type="GO" id="GO:0003729">
    <property type="term" value="F:mRNA binding"/>
    <property type="evidence" value="ECO:0007669"/>
    <property type="project" value="TreeGrafter"/>
</dbReference>
<evidence type="ECO:0000259" key="10">
    <source>
        <dbReference type="PROSITE" id="PS50102"/>
    </source>
</evidence>
<organism evidence="11 12">
    <name type="scientific">Ambrosia artemisiifolia</name>
    <name type="common">Common ragweed</name>
    <dbReference type="NCBI Taxonomy" id="4212"/>
    <lineage>
        <taxon>Eukaryota</taxon>
        <taxon>Viridiplantae</taxon>
        <taxon>Streptophyta</taxon>
        <taxon>Embryophyta</taxon>
        <taxon>Tracheophyta</taxon>
        <taxon>Spermatophyta</taxon>
        <taxon>Magnoliopsida</taxon>
        <taxon>eudicotyledons</taxon>
        <taxon>Gunneridae</taxon>
        <taxon>Pentapetalae</taxon>
        <taxon>asterids</taxon>
        <taxon>campanulids</taxon>
        <taxon>Asterales</taxon>
        <taxon>Asteraceae</taxon>
        <taxon>Asteroideae</taxon>
        <taxon>Heliantheae alliance</taxon>
        <taxon>Heliantheae</taxon>
        <taxon>Ambrosia</taxon>
    </lineage>
</organism>
<feature type="domain" description="RRM" evidence="10">
    <location>
        <begin position="293"/>
        <end position="370"/>
    </location>
</feature>
<dbReference type="AlphaFoldDB" id="A0AAD5BQK1"/>
<dbReference type="InterPro" id="IPR003954">
    <property type="entry name" value="RRM_euk-type"/>
</dbReference>
<comment type="similarity">
    <text evidence="3">Belongs to the polyadenylate-binding protein type-1 family.</text>
</comment>
<dbReference type="InterPro" id="IPR000504">
    <property type="entry name" value="RRM_dom"/>
</dbReference>
<evidence type="ECO:0000313" key="12">
    <source>
        <dbReference type="Proteomes" id="UP001206925"/>
    </source>
</evidence>
<keyword evidence="5" id="KW-0677">Repeat</keyword>
<feature type="domain" description="RRM" evidence="10">
    <location>
        <begin position="21"/>
        <end position="99"/>
    </location>
</feature>
<dbReference type="Pfam" id="PF00076">
    <property type="entry name" value="RRM_1"/>
    <property type="match status" value="4"/>
</dbReference>
<protein>
    <recommendedName>
        <fullName evidence="10">RRM domain-containing protein</fullName>
    </recommendedName>
</protein>
<evidence type="ECO:0000256" key="6">
    <source>
        <dbReference type="ARBA" id="ARBA00022884"/>
    </source>
</evidence>
<evidence type="ECO:0000256" key="7">
    <source>
        <dbReference type="ARBA" id="ARBA00023242"/>
    </source>
</evidence>
<dbReference type="SUPFAM" id="SSF54928">
    <property type="entry name" value="RNA-binding domain, RBD"/>
    <property type="match status" value="3"/>
</dbReference>
<comment type="function">
    <text evidence="8">Binds the poly(A) tail of mRNA. Appears to be an important mediator of the multiple roles of the poly(A) tail in mRNA biogenesis, stability and translation.</text>
</comment>
<dbReference type="SMART" id="SM00360">
    <property type="entry name" value="RRM"/>
    <property type="match status" value="4"/>
</dbReference>
<keyword evidence="7" id="KW-0539">Nucleus</keyword>
<comment type="caution">
    <text evidence="11">The sequence shown here is derived from an EMBL/GenBank/DDBJ whole genome shotgun (WGS) entry which is preliminary data.</text>
</comment>
<dbReference type="InterPro" id="IPR035979">
    <property type="entry name" value="RBD_domain_sf"/>
</dbReference>
<feature type="domain" description="RRM" evidence="10">
    <location>
        <begin position="196"/>
        <end position="273"/>
    </location>
</feature>
<evidence type="ECO:0000256" key="5">
    <source>
        <dbReference type="ARBA" id="ARBA00022737"/>
    </source>
</evidence>
<comment type="subcellular location">
    <subcellularLocation>
        <location evidence="2">Cytoplasm</location>
    </subcellularLocation>
    <subcellularLocation>
        <location evidence="1">Nucleus</location>
    </subcellularLocation>
</comment>
<evidence type="ECO:0000256" key="1">
    <source>
        <dbReference type="ARBA" id="ARBA00004123"/>
    </source>
</evidence>
<evidence type="ECO:0000313" key="11">
    <source>
        <dbReference type="EMBL" id="KAI7727672.1"/>
    </source>
</evidence>